<evidence type="ECO:0008006" key="3">
    <source>
        <dbReference type="Google" id="ProtNLM"/>
    </source>
</evidence>
<organism evidence="1 2">
    <name type="scientific">Rhizobium meliloti (strain 1021)</name>
    <name type="common">Ensifer meliloti</name>
    <name type="synonym">Sinorhizobium meliloti</name>
    <dbReference type="NCBI Taxonomy" id="266834"/>
    <lineage>
        <taxon>Bacteria</taxon>
        <taxon>Pseudomonadati</taxon>
        <taxon>Pseudomonadota</taxon>
        <taxon>Alphaproteobacteria</taxon>
        <taxon>Hyphomicrobiales</taxon>
        <taxon>Rhizobiaceae</taxon>
        <taxon>Sinorhizobium/Ensifer group</taxon>
        <taxon>Sinorhizobium</taxon>
    </lineage>
</organism>
<gene>
    <name evidence="1" type="ORF">SMa0341</name>
</gene>
<evidence type="ECO:0000313" key="1">
    <source>
        <dbReference type="EMBL" id="AAK64842.1"/>
    </source>
</evidence>
<dbReference type="PATRIC" id="fig|266834.11.peg.189"/>
<dbReference type="PIR" id="H95284">
    <property type="entry name" value="H95284"/>
</dbReference>
<reference evidence="1 2" key="1">
    <citation type="journal article" date="2001" name="Proc. Natl. Acad. Sci. U.S.A.">
        <title>Nucleotide sequence and predicted functions of the entire Sinorhizobium meliloti pSymA megaplasmid.</title>
        <authorList>
            <person name="Barnett M.J."/>
            <person name="Fisher R.F."/>
            <person name="Jones T."/>
            <person name="Komp C."/>
            <person name="Abola A.P."/>
            <person name="Barloy-Hubler F."/>
            <person name="Bowser L."/>
            <person name="Capela D."/>
            <person name="Galibert F."/>
            <person name="Gouzy J."/>
            <person name="Gurjal M."/>
            <person name="Hong A."/>
            <person name="Huizar L."/>
            <person name="Hyman R.W."/>
            <person name="Kahn D."/>
            <person name="Kahn M.L."/>
            <person name="Kalman S."/>
            <person name="Keating D.H."/>
            <person name="Palm C."/>
            <person name="Peck M.C."/>
            <person name="Surzycki R."/>
            <person name="Wells D.H."/>
            <person name="Yeh K.-C."/>
            <person name="Davis R.W."/>
            <person name="Federspiel N.A."/>
            <person name="Long S.R."/>
        </authorList>
    </citation>
    <scope>NUCLEOTIDE SEQUENCE [LARGE SCALE GENOMIC DNA]</scope>
    <source>
        <strain evidence="1 2">1021</strain>
        <plasmid evidence="2">Plasmid pSymA</plasmid>
    </source>
</reference>
<proteinExistence type="predicted"/>
<keyword evidence="1" id="KW-0614">Plasmid</keyword>
<geneLocation type="plasmid" evidence="1 2">
    <name>pSymA</name>
</geneLocation>
<sequence>MAKGLLGGGEMKFYPQDALTQAGGRFSQSDAPFSAHVVTDRELITGQNPASAPAVAQELLKRLK</sequence>
<evidence type="ECO:0000313" key="2">
    <source>
        <dbReference type="Proteomes" id="UP000001976"/>
    </source>
</evidence>
<dbReference type="AlphaFoldDB" id="Q930L1"/>
<accession>Q930L1</accession>
<dbReference type="Proteomes" id="UP000001976">
    <property type="component" value="Plasmid pSymA"/>
</dbReference>
<dbReference type="Gene3D" id="3.40.50.880">
    <property type="match status" value="1"/>
</dbReference>
<dbReference type="OrthoDB" id="9792284at2"/>
<dbReference type="EMBL" id="AE006469">
    <property type="protein sequence ID" value="AAK64842.1"/>
    <property type="molecule type" value="Genomic_DNA"/>
</dbReference>
<keyword evidence="2" id="KW-1185">Reference proteome</keyword>
<reference evidence="2" key="2">
    <citation type="journal article" date="2001" name="Science">
        <title>The composite genome of the legume symbiont Sinorhizobium meliloti.</title>
        <authorList>
            <person name="Galibert F."/>
            <person name="Finan T.M."/>
            <person name="Long S.R."/>
            <person name="Puehler A."/>
            <person name="Abola P."/>
            <person name="Ampe F."/>
            <person name="Barloy-Hubler F."/>
            <person name="Barnett M.J."/>
            <person name="Becker A."/>
            <person name="Boistard P."/>
            <person name="Bothe G."/>
            <person name="Boutry M."/>
            <person name="Bowser L."/>
            <person name="Buhrmester J."/>
            <person name="Cadieu E."/>
            <person name="Capela D."/>
            <person name="Chain P."/>
            <person name="Cowie A."/>
            <person name="Davis R.W."/>
            <person name="Dreano S."/>
            <person name="Federspiel N.A."/>
            <person name="Fisher R.F."/>
            <person name="Gloux S."/>
            <person name="Godrie T."/>
            <person name="Goffeau A."/>
            <person name="Golding B."/>
            <person name="Gouzy J."/>
            <person name="Gurjal M."/>
            <person name="Hernandez-Lucas I."/>
            <person name="Hong A."/>
            <person name="Huizar L."/>
            <person name="Hyman R.W."/>
            <person name="Jones T."/>
            <person name="Kahn D."/>
            <person name="Kahn M.L."/>
            <person name="Kalman S."/>
            <person name="Keating D.H."/>
            <person name="Kiss E."/>
            <person name="Komp C."/>
            <person name="Lelaure V."/>
            <person name="Masuy D."/>
            <person name="Palm C."/>
            <person name="Peck M.C."/>
            <person name="Pohl T.M."/>
            <person name="Portetelle D."/>
            <person name="Purnelle B."/>
            <person name="Ramsperger U."/>
            <person name="Surzycki R."/>
            <person name="Thebault P."/>
            <person name="Vandenbol M."/>
            <person name="Vorhoelter F.J."/>
            <person name="Weidner S."/>
            <person name="Wells D.H."/>
            <person name="Wong K."/>
            <person name="Yeh K.-C."/>
            <person name="Batut J."/>
        </authorList>
    </citation>
    <scope>NUCLEOTIDE SEQUENCE [LARGE SCALE GENOMIC DNA]</scope>
    <source>
        <strain evidence="2">1021</strain>
        <plasmid evidence="2">Plasmid pSymA</plasmid>
    </source>
</reference>
<name>Q930L1_RHIME</name>
<dbReference type="KEGG" id="sme:SMa0341"/>
<dbReference type="HOGENOM" id="CLU_176758_0_0_5"/>
<dbReference type="InterPro" id="IPR029062">
    <property type="entry name" value="Class_I_gatase-like"/>
</dbReference>
<protein>
    <recommendedName>
        <fullName evidence="3">DJ-1/PfpI domain-containing protein</fullName>
    </recommendedName>
</protein>
<dbReference type="SUPFAM" id="SSF52317">
    <property type="entry name" value="Class I glutamine amidotransferase-like"/>
    <property type="match status" value="1"/>
</dbReference>
<dbReference type="EnsemblBacteria" id="AAK64842">
    <property type="protein sequence ID" value="AAK64842"/>
    <property type="gene ID" value="SMa0341"/>
</dbReference>